<evidence type="ECO:0000313" key="4">
    <source>
        <dbReference type="Proteomes" id="UP001423409"/>
    </source>
</evidence>
<evidence type="ECO:0000313" key="3">
    <source>
        <dbReference type="EMBL" id="GAA5440470.1"/>
    </source>
</evidence>
<keyword evidence="4" id="KW-1185">Reference proteome</keyword>
<sequence>MRQLPRLTLTLTAVLCAALGNASAQKTTLTVGVFPDLDSVVKAALPGFNKLYPNITVKINSLAYAQAFILTRGQESGVEEQATDQWSGGAPAP</sequence>
<comment type="caution">
    <text evidence="3">The sequence shown here is derived from an EMBL/GenBank/DDBJ whole genome shotgun (WGS) entry which is preliminary data.</text>
</comment>
<protein>
    <submittedName>
        <fullName evidence="3">Uncharacterized protein</fullName>
    </submittedName>
</protein>
<gene>
    <name evidence="3" type="ORF">Dcae01_01984</name>
</gene>
<dbReference type="EMBL" id="BAABQU010000021">
    <property type="protein sequence ID" value="GAA5440470.1"/>
    <property type="molecule type" value="Genomic_DNA"/>
</dbReference>
<accession>A0ABP9UDH5</accession>
<keyword evidence="2" id="KW-0732">Signal</keyword>
<name>A0ABP9UDH5_9DEIO</name>
<evidence type="ECO:0000256" key="2">
    <source>
        <dbReference type="SAM" id="SignalP"/>
    </source>
</evidence>
<dbReference type="Proteomes" id="UP001423409">
    <property type="component" value="Unassembled WGS sequence"/>
</dbReference>
<dbReference type="RefSeq" id="WP_345445078.1">
    <property type="nucleotide sequence ID" value="NZ_BAABQU010000021.1"/>
</dbReference>
<reference evidence="3 4" key="1">
    <citation type="submission" date="2024-02" db="EMBL/GenBank/DDBJ databases">
        <title>Deinococcus caeni NBRC 101312.</title>
        <authorList>
            <person name="Ichikawa N."/>
            <person name="Katano-Makiyama Y."/>
            <person name="Hidaka K."/>
        </authorList>
    </citation>
    <scope>NUCLEOTIDE SEQUENCE [LARGE SCALE GENOMIC DNA]</scope>
    <source>
        <strain evidence="3 4">NBRC 101312</strain>
    </source>
</reference>
<feature type="region of interest" description="Disordered" evidence="1">
    <location>
        <begin position="74"/>
        <end position="93"/>
    </location>
</feature>
<proteinExistence type="predicted"/>
<feature type="chain" id="PRO_5045200018" evidence="2">
    <location>
        <begin position="25"/>
        <end position="93"/>
    </location>
</feature>
<evidence type="ECO:0000256" key="1">
    <source>
        <dbReference type="SAM" id="MobiDB-lite"/>
    </source>
</evidence>
<feature type="signal peptide" evidence="2">
    <location>
        <begin position="1"/>
        <end position="24"/>
    </location>
</feature>
<organism evidence="3 4">
    <name type="scientific">Deinococcus caeni</name>
    <dbReference type="NCBI Taxonomy" id="569127"/>
    <lineage>
        <taxon>Bacteria</taxon>
        <taxon>Thermotogati</taxon>
        <taxon>Deinococcota</taxon>
        <taxon>Deinococci</taxon>
        <taxon>Deinococcales</taxon>
        <taxon>Deinococcaceae</taxon>
        <taxon>Deinococcus</taxon>
    </lineage>
</organism>